<evidence type="ECO:0000313" key="2">
    <source>
        <dbReference type="EMBL" id="PFH35347.1"/>
    </source>
</evidence>
<gene>
    <name evidence="2" type="ORF">BESB_062340</name>
</gene>
<sequence>MATRVTNVVSFPLCFAAHSPRLQVTSLRWAHCAGLAQALRSQAHASSAPAGASSAVPVAAVLRAGSRQRSRAVSSTSALLSSRGPRCLSCLVSPCLASCATRSPGCMRSSCSPLVTCLSSSSSATSSATSSASSPTRANQYSFFSQRNLKKHASCYSAAPDGNTGGHSGAAAPVSANRETQRKRREAKELCDAVPFSSNCAVAPSFRSLSFSCSVVASPRALSRCTYTREFSTESETEKNKYGPDAPHPPPGLRWSWWELYVKGVNPEYPPRQRMYAFLTAQGVDVLEMEIREIEDATRWLEMRNVYGEKFPRFPYDVTLDDKVQELREKYPLVDKRDE</sequence>
<accession>A0A2A9MID6</accession>
<keyword evidence="3" id="KW-1185">Reference proteome</keyword>
<dbReference type="EMBL" id="NWUJ01000005">
    <property type="protein sequence ID" value="PFH35347.1"/>
    <property type="molecule type" value="Genomic_DNA"/>
</dbReference>
<dbReference type="AlphaFoldDB" id="A0A2A9MID6"/>
<proteinExistence type="predicted"/>
<dbReference type="VEuPathDB" id="ToxoDB:BESB_062340"/>
<evidence type="ECO:0000313" key="3">
    <source>
        <dbReference type="Proteomes" id="UP000224006"/>
    </source>
</evidence>
<dbReference type="Proteomes" id="UP000224006">
    <property type="component" value="Chromosome V"/>
</dbReference>
<name>A0A2A9MID6_BESBE</name>
<protein>
    <submittedName>
        <fullName evidence="2">Uncharacterized protein</fullName>
    </submittedName>
</protein>
<dbReference type="RefSeq" id="XP_029219356.1">
    <property type="nucleotide sequence ID" value="XM_029364648.1"/>
</dbReference>
<dbReference type="OrthoDB" id="333425at2759"/>
<organism evidence="2 3">
    <name type="scientific">Besnoitia besnoiti</name>
    <name type="common">Apicomplexan protozoan</name>
    <dbReference type="NCBI Taxonomy" id="94643"/>
    <lineage>
        <taxon>Eukaryota</taxon>
        <taxon>Sar</taxon>
        <taxon>Alveolata</taxon>
        <taxon>Apicomplexa</taxon>
        <taxon>Conoidasida</taxon>
        <taxon>Coccidia</taxon>
        <taxon>Eucoccidiorida</taxon>
        <taxon>Eimeriorina</taxon>
        <taxon>Sarcocystidae</taxon>
        <taxon>Besnoitia</taxon>
    </lineage>
</organism>
<feature type="region of interest" description="Disordered" evidence="1">
    <location>
        <begin position="162"/>
        <end position="183"/>
    </location>
</feature>
<reference evidence="2 3" key="1">
    <citation type="submission" date="2017-09" db="EMBL/GenBank/DDBJ databases">
        <title>Genome sequencing of Besnoitia besnoiti strain Bb-Ger1.</title>
        <authorList>
            <person name="Schares G."/>
            <person name="Venepally P."/>
            <person name="Lorenzi H.A."/>
        </authorList>
    </citation>
    <scope>NUCLEOTIDE SEQUENCE [LARGE SCALE GENOMIC DNA]</scope>
    <source>
        <strain evidence="2 3">Bb-Ger1</strain>
    </source>
</reference>
<dbReference type="KEGG" id="bbes:BESB_062340"/>
<dbReference type="GeneID" id="40311162"/>
<comment type="caution">
    <text evidence="2">The sequence shown here is derived from an EMBL/GenBank/DDBJ whole genome shotgun (WGS) entry which is preliminary data.</text>
</comment>
<evidence type="ECO:0000256" key="1">
    <source>
        <dbReference type="SAM" id="MobiDB-lite"/>
    </source>
</evidence>